<keyword evidence="3" id="KW-0812">Transmembrane</keyword>
<keyword evidence="2" id="KW-0201">Cytochrome c-type biogenesis</keyword>
<keyword evidence="4" id="KW-1015">Disulfide bond</keyword>
<gene>
    <name evidence="8" type="ORF">QWY28_22255</name>
</gene>
<evidence type="ECO:0000256" key="4">
    <source>
        <dbReference type="ARBA" id="ARBA00023157"/>
    </source>
</evidence>
<dbReference type="EMBL" id="JAUHJQ010000020">
    <property type="protein sequence ID" value="MDN4175701.1"/>
    <property type="molecule type" value="Genomic_DNA"/>
</dbReference>
<proteinExistence type="predicted"/>
<feature type="chain" id="PRO_5045215493" evidence="6">
    <location>
        <begin position="30"/>
        <end position="203"/>
    </location>
</feature>
<keyword evidence="3" id="KW-0735">Signal-anchor</keyword>
<dbReference type="Pfam" id="PF08534">
    <property type="entry name" value="Redoxin"/>
    <property type="match status" value="1"/>
</dbReference>
<feature type="signal peptide" evidence="6">
    <location>
        <begin position="1"/>
        <end position="29"/>
    </location>
</feature>
<dbReference type="InterPro" id="IPR013766">
    <property type="entry name" value="Thioredoxin_domain"/>
</dbReference>
<reference evidence="8" key="1">
    <citation type="submission" date="2023-06" db="EMBL/GenBank/DDBJ databases">
        <title>Draft genome sequence of Nocardioides sp. SOB77.</title>
        <authorList>
            <person name="Zhang G."/>
        </authorList>
    </citation>
    <scope>NUCLEOTIDE SEQUENCE</scope>
    <source>
        <strain evidence="8">SOB77</strain>
    </source>
</reference>
<dbReference type="InterPro" id="IPR050553">
    <property type="entry name" value="Thioredoxin_ResA/DsbE_sf"/>
</dbReference>
<dbReference type="CDD" id="cd02966">
    <property type="entry name" value="TlpA_like_family"/>
    <property type="match status" value="1"/>
</dbReference>
<evidence type="ECO:0000256" key="5">
    <source>
        <dbReference type="ARBA" id="ARBA00023284"/>
    </source>
</evidence>
<dbReference type="RefSeq" id="WP_300955116.1">
    <property type="nucleotide sequence ID" value="NZ_JAUHJQ010000020.1"/>
</dbReference>
<sequence>MGRRSARRQGRFRLTTAVAAALMLLSACGAPTDPETGPDLELPPFEPIEVTGMEGCAGLERPADADGGDRLPELELPCFNEPRRVDVSQLSGPVVVNLWASWCGPCRKEMPMLADAAQSNPEVGFLGINTQDNPEAAADFLTRTGVAYPQLVDAEALVLADTRVPGLPVTLAVDAQGRIVDRVIGEVSEEELSGLLSSLAEQE</sequence>
<dbReference type="PROSITE" id="PS51257">
    <property type="entry name" value="PROKAR_LIPOPROTEIN"/>
    <property type="match status" value="1"/>
</dbReference>
<protein>
    <submittedName>
        <fullName evidence="8">TlpA disulfide reductase family protein</fullName>
    </submittedName>
</protein>
<evidence type="ECO:0000313" key="8">
    <source>
        <dbReference type="EMBL" id="MDN4175701.1"/>
    </source>
</evidence>
<dbReference type="Gene3D" id="3.40.30.10">
    <property type="entry name" value="Glutaredoxin"/>
    <property type="match status" value="1"/>
</dbReference>
<dbReference type="InterPro" id="IPR013740">
    <property type="entry name" value="Redoxin"/>
</dbReference>
<comment type="caution">
    <text evidence="8">The sequence shown here is derived from an EMBL/GenBank/DDBJ whole genome shotgun (WGS) entry which is preliminary data.</text>
</comment>
<name>A0ABT8FM00_9ACTN</name>
<evidence type="ECO:0000313" key="9">
    <source>
        <dbReference type="Proteomes" id="UP001168620"/>
    </source>
</evidence>
<dbReference type="PROSITE" id="PS00194">
    <property type="entry name" value="THIOREDOXIN_1"/>
    <property type="match status" value="1"/>
</dbReference>
<dbReference type="SUPFAM" id="SSF52833">
    <property type="entry name" value="Thioredoxin-like"/>
    <property type="match status" value="1"/>
</dbReference>
<organism evidence="8 9">
    <name type="scientific">Nocardioides oceani</name>
    <dbReference type="NCBI Taxonomy" id="3058369"/>
    <lineage>
        <taxon>Bacteria</taxon>
        <taxon>Bacillati</taxon>
        <taxon>Actinomycetota</taxon>
        <taxon>Actinomycetes</taxon>
        <taxon>Propionibacteriales</taxon>
        <taxon>Nocardioidaceae</taxon>
        <taxon>Nocardioides</taxon>
    </lineage>
</organism>
<dbReference type="InterPro" id="IPR036249">
    <property type="entry name" value="Thioredoxin-like_sf"/>
</dbReference>
<keyword evidence="6" id="KW-0732">Signal</keyword>
<dbReference type="PANTHER" id="PTHR42852:SF6">
    <property type="entry name" value="THIOL:DISULFIDE INTERCHANGE PROTEIN DSBE"/>
    <property type="match status" value="1"/>
</dbReference>
<evidence type="ECO:0000256" key="3">
    <source>
        <dbReference type="ARBA" id="ARBA00022968"/>
    </source>
</evidence>
<dbReference type="InterPro" id="IPR017937">
    <property type="entry name" value="Thioredoxin_CS"/>
</dbReference>
<keyword evidence="9" id="KW-1185">Reference proteome</keyword>
<keyword evidence="5" id="KW-0676">Redox-active center</keyword>
<feature type="domain" description="Thioredoxin" evidence="7">
    <location>
        <begin position="65"/>
        <end position="201"/>
    </location>
</feature>
<dbReference type="PROSITE" id="PS51352">
    <property type="entry name" value="THIOREDOXIN_2"/>
    <property type="match status" value="1"/>
</dbReference>
<evidence type="ECO:0000259" key="7">
    <source>
        <dbReference type="PROSITE" id="PS51352"/>
    </source>
</evidence>
<comment type="subcellular location">
    <subcellularLocation>
        <location evidence="1">Cell envelope</location>
    </subcellularLocation>
</comment>
<evidence type="ECO:0000256" key="2">
    <source>
        <dbReference type="ARBA" id="ARBA00022748"/>
    </source>
</evidence>
<evidence type="ECO:0000256" key="6">
    <source>
        <dbReference type="SAM" id="SignalP"/>
    </source>
</evidence>
<dbReference type="Proteomes" id="UP001168620">
    <property type="component" value="Unassembled WGS sequence"/>
</dbReference>
<dbReference type="PANTHER" id="PTHR42852">
    <property type="entry name" value="THIOL:DISULFIDE INTERCHANGE PROTEIN DSBE"/>
    <property type="match status" value="1"/>
</dbReference>
<accession>A0ABT8FM00</accession>
<evidence type="ECO:0000256" key="1">
    <source>
        <dbReference type="ARBA" id="ARBA00004196"/>
    </source>
</evidence>